<dbReference type="Pfam" id="PF18312">
    <property type="entry name" value="ScsC_N"/>
    <property type="match status" value="1"/>
</dbReference>
<evidence type="ECO:0000256" key="4">
    <source>
        <dbReference type="ARBA" id="ARBA00023284"/>
    </source>
</evidence>
<evidence type="ECO:0000259" key="7">
    <source>
        <dbReference type="Pfam" id="PF18312"/>
    </source>
</evidence>
<feature type="chain" id="PRO_5009906739" evidence="5">
    <location>
        <begin position="23"/>
        <end position="251"/>
    </location>
</feature>
<dbReference type="GO" id="GO:0016491">
    <property type="term" value="F:oxidoreductase activity"/>
    <property type="evidence" value="ECO:0007669"/>
    <property type="project" value="UniProtKB-KW"/>
</dbReference>
<accession>A0A1M4N329</accession>
<feature type="domain" description="Copper resistance protein ScsC N-terminal" evidence="7">
    <location>
        <begin position="33"/>
        <end position="66"/>
    </location>
</feature>
<organism evidence="8 9">
    <name type="scientific">Donghicola eburneus</name>
    <dbReference type="NCBI Taxonomy" id="393278"/>
    <lineage>
        <taxon>Bacteria</taxon>
        <taxon>Pseudomonadati</taxon>
        <taxon>Pseudomonadota</taxon>
        <taxon>Alphaproteobacteria</taxon>
        <taxon>Rhodobacterales</taxon>
        <taxon>Roseobacteraceae</taxon>
        <taxon>Donghicola</taxon>
    </lineage>
</organism>
<evidence type="ECO:0000256" key="2">
    <source>
        <dbReference type="ARBA" id="ARBA00023002"/>
    </source>
</evidence>
<gene>
    <name evidence="8" type="ORF">KARMA_2706</name>
</gene>
<dbReference type="AlphaFoldDB" id="A0A1M4N329"/>
<dbReference type="Pfam" id="PF01323">
    <property type="entry name" value="DSBA"/>
    <property type="match status" value="1"/>
</dbReference>
<keyword evidence="3" id="KW-1015">Disulfide bond</keyword>
<evidence type="ECO:0000259" key="6">
    <source>
        <dbReference type="Pfam" id="PF01323"/>
    </source>
</evidence>
<dbReference type="RefSeq" id="WP_072707106.1">
    <property type="nucleotide sequence ID" value="NZ_FMJB01000055.1"/>
</dbReference>
<evidence type="ECO:0000256" key="5">
    <source>
        <dbReference type="SAM" id="SignalP"/>
    </source>
</evidence>
<dbReference type="PANTHER" id="PTHR13887">
    <property type="entry name" value="GLUTATHIONE S-TRANSFERASE KAPPA"/>
    <property type="match status" value="1"/>
</dbReference>
<dbReference type="Proteomes" id="UP000184085">
    <property type="component" value="Unassembled WGS sequence"/>
</dbReference>
<keyword evidence="2" id="KW-0560">Oxidoreductase</keyword>
<dbReference type="InterPro" id="IPR001853">
    <property type="entry name" value="DSBA-like_thioredoxin_dom"/>
</dbReference>
<dbReference type="SUPFAM" id="SSF52833">
    <property type="entry name" value="Thioredoxin-like"/>
    <property type="match status" value="1"/>
</dbReference>
<keyword evidence="9" id="KW-1185">Reference proteome</keyword>
<dbReference type="InterPro" id="IPR041205">
    <property type="entry name" value="ScsC_N"/>
</dbReference>
<keyword evidence="1 5" id="KW-0732">Signal</keyword>
<dbReference type="Gene3D" id="3.40.30.10">
    <property type="entry name" value="Glutaredoxin"/>
    <property type="match status" value="1"/>
</dbReference>
<evidence type="ECO:0000313" key="9">
    <source>
        <dbReference type="Proteomes" id="UP000184085"/>
    </source>
</evidence>
<keyword evidence="4" id="KW-0676">Redox-active center</keyword>
<evidence type="ECO:0000256" key="1">
    <source>
        <dbReference type="ARBA" id="ARBA00022729"/>
    </source>
</evidence>
<evidence type="ECO:0000313" key="8">
    <source>
        <dbReference type="EMBL" id="SCM68487.1"/>
    </source>
</evidence>
<dbReference type="CDD" id="cd03023">
    <property type="entry name" value="DsbA_Com1_like"/>
    <property type="match status" value="1"/>
</dbReference>
<protein>
    <submittedName>
        <fullName evidence="8">Putative disulfide bond formation protein DsbA</fullName>
    </submittedName>
</protein>
<dbReference type="EMBL" id="FMJB01000055">
    <property type="protein sequence ID" value="SCM68487.1"/>
    <property type="molecule type" value="Genomic_DNA"/>
</dbReference>
<feature type="domain" description="DSBA-like thioredoxin" evidence="6">
    <location>
        <begin position="99"/>
        <end position="242"/>
    </location>
</feature>
<name>A0A1M4N329_9RHOB</name>
<sequence>MIRTLVTASALALTVAGSAATAETDLTSMTDAERAAFRDEVRAYLLDNPEIIMEAVNVLEQRQAAEAVNTDRSLVETHQTAIFEDGFSWVGGNPDGDITLVEFLDYRCGYCRKASAEVEQLIESDGNIRFIVKEFPILGEESVISSRFALAVRAVAGDDAYKEAHDALITYKGSYAEPALRRLAEGLGVDADAVIAGMSDPAINEILQANRELANSLQISGTPTFVMDDTMLRGYVPLAQMQAIADDIRTQ</sequence>
<feature type="signal peptide" evidence="5">
    <location>
        <begin position="1"/>
        <end position="22"/>
    </location>
</feature>
<evidence type="ECO:0000256" key="3">
    <source>
        <dbReference type="ARBA" id="ARBA00023157"/>
    </source>
</evidence>
<proteinExistence type="predicted"/>
<dbReference type="InterPro" id="IPR036249">
    <property type="entry name" value="Thioredoxin-like_sf"/>
</dbReference>
<dbReference type="PANTHER" id="PTHR13887:SF14">
    <property type="entry name" value="DISULFIDE BOND FORMATION PROTEIN D"/>
    <property type="match status" value="1"/>
</dbReference>
<reference evidence="9" key="1">
    <citation type="submission" date="2016-09" db="EMBL/GenBank/DDBJ databases">
        <authorList>
            <person name="Wibberg D."/>
        </authorList>
    </citation>
    <scope>NUCLEOTIDE SEQUENCE [LARGE SCALE GENOMIC DNA]</scope>
</reference>